<dbReference type="Proteomes" id="UP000219020">
    <property type="component" value="Unassembled WGS sequence"/>
</dbReference>
<evidence type="ECO:0000313" key="1">
    <source>
        <dbReference type="EMBL" id="PCS23901.1"/>
    </source>
</evidence>
<gene>
    <name evidence="1" type="ORF">BTN49_0873</name>
</gene>
<keyword evidence="2" id="KW-1185">Reference proteome</keyword>
<protein>
    <submittedName>
        <fullName evidence="1">Uncharacterized protein</fullName>
    </submittedName>
</protein>
<proteinExistence type="predicted"/>
<organism evidence="1 2">
    <name type="scientific">Candidatus Enterovibrio escicola</name>
    <dbReference type="NCBI Taxonomy" id="1927127"/>
    <lineage>
        <taxon>Bacteria</taxon>
        <taxon>Pseudomonadati</taxon>
        <taxon>Pseudomonadota</taxon>
        <taxon>Gammaproteobacteria</taxon>
        <taxon>Vibrionales</taxon>
        <taxon>Vibrionaceae</taxon>
        <taxon>Enterovibrio</taxon>
    </lineage>
</organism>
<evidence type="ECO:0000313" key="2">
    <source>
        <dbReference type="Proteomes" id="UP000219020"/>
    </source>
</evidence>
<sequence>MRAETLINEPLRSLGYGCQDILHAGCLPRTICATPLFYALMGIDNDALKWLRKYETERHYKKT</sequence>
<dbReference type="EMBL" id="NBYY01000009">
    <property type="protein sequence ID" value="PCS23901.1"/>
    <property type="molecule type" value="Genomic_DNA"/>
</dbReference>
<reference evidence="2" key="1">
    <citation type="submission" date="2017-04" db="EMBL/GenBank/DDBJ databases">
        <title>Genome evolution of the luminous symbionts of deep sea anglerfish.</title>
        <authorList>
            <person name="Hendry T.A."/>
        </authorList>
    </citation>
    <scope>NUCLEOTIDE SEQUENCE [LARGE SCALE GENOMIC DNA]</scope>
</reference>
<comment type="caution">
    <text evidence="1">The sequence shown here is derived from an EMBL/GenBank/DDBJ whole genome shotgun (WGS) entry which is preliminary data.</text>
</comment>
<dbReference type="AlphaFoldDB" id="A0A2A5T6W6"/>
<accession>A0A2A5T6W6</accession>
<name>A0A2A5T6W6_9GAMM</name>